<feature type="domain" description="PEP-utilising enzyme mobile" evidence="1">
    <location>
        <begin position="803"/>
        <end position="860"/>
    </location>
</feature>
<organism evidence="3 4">
    <name type="scientific">Mycobacterium xenopi</name>
    <dbReference type="NCBI Taxonomy" id="1789"/>
    <lineage>
        <taxon>Bacteria</taxon>
        <taxon>Bacillati</taxon>
        <taxon>Actinomycetota</taxon>
        <taxon>Actinomycetes</taxon>
        <taxon>Mycobacteriales</taxon>
        <taxon>Mycobacteriaceae</taxon>
        <taxon>Mycobacterium</taxon>
    </lineage>
</organism>
<gene>
    <name evidence="3" type="ORF">MYXE_23660</name>
</gene>
<dbReference type="Pfam" id="PF00391">
    <property type="entry name" value="PEP-utilizers"/>
    <property type="match status" value="1"/>
</dbReference>
<feature type="domain" description="NAD-dependent epimerase/dehydratase" evidence="2">
    <location>
        <begin position="3"/>
        <end position="153"/>
    </location>
</feature>
<dbReference type="GO" id="GO:0016772">
    <property type="term" value="F:transferase activity, transferring phosphorus-containing groups"/>
    <property type="evidence" value="ECO:0007669"/>
    <property type="project" value="InterPro"/>
</dbReference>
<dbReference type="PANTHER" id="PTHR43615:SF1">
    <property type="entry name" value="PPDK_N DOMAIN-CONTAINING PROTEIN"/>
    <property type="match status" value="1"/>
</dbReference>
<dbReference type="InterPro" id="IPR001509">
    <property type="entry name" value="Epimerase_deHydtase"/>
</dbReference>
<dbReference type="Proteomes" id="UP000464624">
    <property type="component" value="Chromosome"/>
</dbReference>
<dbReference type="InterPro" id="IPR036637">
    <property type="entry name" value="Phosphohistidine_dom_sf"/>
</dbReference>
<sequence>MRVAVTGASGVLGRGLVARMLSSGHDVVGLARHRPESWPSAAQFVPGDIRDAAAVRRAIAGAEVVAHCAWAASRPADDPRSREVNIGGTANVLAAMAKSGARRIVFVSSAHVYGMQRAGTAPAGEHDELNPVSAVGRHQARAEEMLAASGAEWVAIRSALIVGRDVDNWVQRLLACPVFPDIDGSAGGRLQVVHTDDALRVLARAALDTGIGSGPVNLAAPGEPAFREVAAALGRRVIALHFDPASKLLRGCAATFFDTLSLVQDAPLMDTSRLRDRWGCTPAWNANECVEDLALGLRGRVTVGKRVISLPWRISRIQDIPVADAPAADGKLPVLAGPEGENGEFDTPIDPRFPTFIATNLSEALPGPFSPSSFSVTVRGLRASGAGIAGRLRPGGLIQREIAMRTVAVFAHRLYGGITSAHFMAQTVPFVKPATIVANSGYFGPSVADLPIFGDQHPLPQTGLLARQARTLRNIGVFGVNLVGLSAGSAHDTADYIADVDRLEQLAGRDVTRLDDRRLLSLILLARDHAVDGWVLASGSFMLCAAFNSILRGVCGPGAVPVAGPELVSARPLAAIHRLVAAARRDPEVPRILAQPGDHLDALSKYAPEFHAAVQHELALIGHRGPAEAEMRSTSYADNPELLLGMVAKSVDAPDAPRSSQPNIPVWGRPVAALSARQLREREARRDRLIRAIWVLRGLLREYGHRLVESGVLKTVDDVFYLLVDELDAVPADASELVARRRAEQRRLMKVVPPPVFSGRWQPGTALATVLTPGQSLHGLGVCGGRVRGRVRIVRPQTISELQPGEILVAEVTDVGYTTAFSYAAAVVTELGGPMSHAAVVAREFGFPCVVDAAGATRRLPRELSSTSTALPVRFGCWSSLITPPKSILLQRTPSNRPLAAELFADTLRWRYRL</sequence>
<evidence type="ECO:0008006" key="5">
    <source>
        <dbReference type="Google" id="ProtNLM"/>
    </source>
</evidence>
<dbReference type="Gene3D" id="3.50.30.10">
    <property type="entry name" value="Phosphohistidine domain"/>
    <property type="match status" value="1"/>
</dbReference>
<dbReference type="PANTHER" id="PTHR43615">
    <property type="entry name" value="PHOSPHOENOLPYRUVATE SYNTHASE-RELATED"/>
    <property type="match status" value="1"/>
</dbReference>
<evidence type="ECO:0000313" key="3">
    <source>
        <dbReference type="EMBL" id="BBU22576.1"/>
    </source>
</evidence>
<dbReference type="SUPFAM" id="SSF51735">
    <property type="entry name" value="NAD(P)-binding Rossmann-fold domains"/>
    <property type="match status" value="1"/>
</dbReference>
<dbReference type="InterPro" id="IPR051549">
    <property type="entry name" value="PEP_Utilizing_Enz"/>
</dbReference>
<dbReference type="SUPFAM" id="SSF52009">
    <property type="entry name" value="Phosphohistidine domain"/>
    <property type="match status" value="1"/>
</dbReference>
<proteinExistence type="predicted"/>
<dbReference type="Gene3D" id="3.40.50.720">
    <property type="entry name" value="NAD(P)-binding Rossmann-like Domain"/>
    <property type="match status" value="1"/>
</dbReference>
<dbReference type="InterPro" id="IPR008279">
    <property type="entry name" value="PEP-util_enz_mobile_dom"/>
</dbReference>
<dbReference type="InterPro" id="IPR036291">
    <property type="entry name" value="NAD(P)-bd_dom_sf"/>
</dbReference>
<protein>
    <recommendedName>
        <fullName evidence="5">UDP-glucose 4-epimerase GalE4</fullName>
    </recommendedName>
</protein>
<dbReference type="AlphaFoldDB" id="A0AAD1H0E0"/>
<name>A0AAD1H0E0_MYCXE</name>
<reference evidence="3 4" key="1">
    <citation type="submission" date="2019-12" db="EMBL/GenBank/DDBJ databases">
        <title>Complete genome sequence of Mycolicibacterium xenopi str. JCM15661T.</title>
        <authorList>
            <person name="Yoshida M."/>
            <person name="Fukano H."/>
            <person name="Asakura T."/>
            <person name="Hoshino Y."/>
        </authorList>
    </citation>
    <scope>NUCLEOTIDE SEQUENCE [LARGE SCALE GENOMIC DNA]</scope>
    <source>
        <strain evidence="3 4">JCM 15661T</strain>
    </source>
</reference>
<evidence type="ECO:0000259" key="1">
    <source>
        <dbReference type="Pfam" id="PF00391"/>
    </source>
</evidence>
<evidence type="ECO:0000313" key="4">
    <source>
        <dbReference type="Proteomes" id="UP000464624"/>
    </source>
</evidence>
<dbReference type="Pfam" id="PF01370">
    <property type="entry name" value="Epimerase"/>
    <property type="match status" value="1"/>
</dbReference>
<dbReference type="EMBL" id="AP022314">
    <property type="protein sequence ID" value="BBU22576.1"/>
    <property type="molecule type" value="Genomic_DNA"/>
</dbReference>
<dbReference type="KEGG" id="mxe:MYXE_23660"/>
<accession>A0AAD1H0E0</accession>
<evidence type="ECO:0000259" key="2">
    <source>
        <dbReference type="Pfam" id="PF01370"/>
    </source>
</evidence>